<comment type="caution">
    <text evidence="1">The sequence shown here is derived from an EMBL/GenBank/DDBJ whole genome shotgun (WGS) entry which is preliminary data.</text>
</comment>
<reference evidence="1" key="1">
    <citation type="journal article" date="2019" name="Sci. Rep.">
        <title>Draft genome of Tanacetum cinerariifolium, the natural source of mosquito coil.</title>
        <authorList>
            <person name="Yamashiro T."/>
            <person name="Shiraishi A."/>
            <person name="Satake H."/>
            <person name="Nakayama K."/>
        </authorList>
    </citation>
    <scope>NUCLEOTIDE SEQUENCE</scope>
</reference>
<dbReference type="EMBL" id="BKCJ010007730">
    <property type="protein sequence ID" value="GEU78720.1"/>
    <property type="molecule type" value="Genomic_DNA"/>
</dbReference>
<gene>
    <name evidence="1" type="ORF">Tci_050698</name>
</gene>
<accession>A0A6L2MXY9</accession>
<evidence type="ECO:0000313" key="1">
    <source>
        <dbReference type="EMBL" id="GEU78720.1"/>
    </source>
</evidence>
<protein>
    <submittedName>
        <fullName evidence="1">Uncharacterized protein</fullName>
    </submittedName>
</protein>
<dbReference type="AlphaFoldDB" id="A0A6L2MXY9"/>
<organism evidence="1">
    <name type="scientific">Tanacetum cinerariifolium</name>
    <name type="common">Dalmatian daisy</name>
    <name type="synonym">Chrysanthemum cinerariifolium</name>
    <dbReference type="NCBI Taxonomy" id="118510"/>
    <lineage>
        <taxon>Eukaryota</taxon>
        <taxon>Viridiplantae</taxon>
        <taxon>Streptophyta</taxon>
        <taxon>Embryophyta</taxon>
        <taxon>Tracheophyta</taxon>
        <taxon>Spermatophyta</taxon>
        <taxon>Magnoliopsida</taxon>
        <taxon>eudicotyledons</taxon>
        <taxon>Gunneridae</taxon>
        <taxon>Pentapetalae</taxon>
        <taxon>asterids</taxon>
        <taxon>campanulids</taxon>
        <taxon>Asterales</taxon>
        <taxon>Asteraceae</taxon>
        <taxon>Asteroideae</taxon>
        <taxon>Anthemideae</taxon>
        <taxon>Anthemidinae</taxon>
        <taxon>Tanacetum</taxon>
    </lineage>
</organism>
<proteinExistence type="predicted"/>
<sequence>MLTHQDIYAAGFKKHPPMLNKDNYVPWSSRLICYAKSKPNGKLIYNSNVNGPYVRRMIPEPGDPDREVPVIETNHEQTDDELTGNEVKQMEADDQAIQIILMGLPEDIYVAVNSCETAQEIWLHVQEMRKGGLNKIEKVNANCILMANLQQHQHQEATKIVRDFKSLAKEVDESLIKHKALEFEIERLLRAIVSQDSMSIAQSNFVVDTLNLQTELDRIKEKLENSINKKEKEYVVLWNNWYTKCGE</sequence>
<name>A0A6L2MXY9_TANCI</name>